<name>A0A1G6HIM6_9BACT</name>
<dbReference type="PROSITE" id="PS51257">
    <property type="entry name" value="PROKAR_LIPOPROTEIN"/>
    <property type="match status" value="1"/>
</dbReference>
<proteinExistence type="predicted"/>
<dbReference type="SUPFAM" id="SSF48452">
    <property type="entry name" value="TPR-like"/>
    <property type="match status" value="1"/>
</dbReference>
<dbReference type="Gene3D" id="1.25.40.390">
    <property type="match status" value="1"/>
</dbReference>
<dbReference type="InterPro" id="IPR041662">
    <property type="entry name" value="SusD-like_2"/>
</dbReference>
<dbReference type="AlphaFoldDB" id="A0A1G6HIM6"/>
<protein>
    <submittedName>
        <fullName evidence="1">Susd and RagB outer membrane lipoprotein</fullName>
    </submittedName>
</protein>
<dbReference type="STRING" id="1640674.SAMN05216323_101060"/>
<dbReference type="RefSeq" id="WP_092436216.1">
    <property type="nucleotide sequence ID" value="NZ_FMYP01000010.1"/>
</dbReference>
<sequence length="528" mass="58304">MKSLTKYVGGLALLSLLTVVGCEKDFEKINTNPNNTKSAPTPYIMTYAQRHIAYFVNDVWYSGRQASLACQQWSQRNYTSEDRYSFREATMDGFFRNMYIWMYNYQAIIGLNTDPATKDAFSIYGDNAMQIATAEIMKAWGFQLLTDAFGDVPYSQALQPDKYPTPKFDAQQDIYDDLIAKLTAAATALQGSNGWATGDILYGGDVDQWIKFANSLRLRLALRASKVNSAKYMPIALDAIADGVFTSNADDAIVQFAGAGEPNEAPVYNGFIVNKRNDFTLTKQFVNLMKGLDDAAKGFVNPLNGIVDPRLAVYRGPWASNATRVGIPYGMSDAETKQYVTANSVINLRPSYTLSLLPYNLQPDFSATYLDFATVSFMACEVEGWSRARFQAGVEASLAKLGITDLAYVASVLAKYDAATTDAQRAELVITQKYIHLYNQPYEAWSEYRRTGFPKSIVKPGEVTAVVGGNNILFTPVNGKESGNDIVARFKYGISEYVLNRSNVEAAATAMGGDDHKHKVWWAGGGSQ</sequence>
<keyword evidence="1" id="KW-0449">Lipoprotein</keyword>
<evidence type="ECO:0000313" key="2">
    <source>
        <dbReference type="Proteomes" id="UP000199452"/>
    </source>
</evidence>
<dbReference type="Pfam" id="PF12771">
    <property type="entry name" value="SusD-like_2"/>
    <property type="match status" value="1"/>
</dbReference>
<gene>
    <name evidence="1" type="ORF">SAMN05216323_101060</name>
</gene>
<reference evidence="1 2" key="1">
    <citation type="submission" date="2016-09" db="EMBL/GenBank/DDBJ databases">
        <authorList>
            <person name="Capua I."/>
            <person name="De Benedictis P."/>
            <person name="Joannis T."/>
            <person name="Lombin L.H."/>
            <person name="Cattoli G."/>
        </authorList>
    </citation>
    <scope>NUCLEOTIDE SEQUENCE [LARGE SCALE GENOMIC DNA]</scope>
    <source>
        <strain evidence="1 2">A7P-90m</strain>
    </source>
</reference>
<dbReference type="OrthoDB" id="1387301at2"/>
<keyword evidence="2" id="KW-1185">Reference proteome</keyword>
<dbReference type="Proteomes" id="UP000199452">
    <property type="component" value="Unassembled WGS sequence"/>
</dbReference>
<dbReference type="InterPro" id="IPR011990">
    <property type="entry name" value="TPR-like_helical_dom_sf"/>
</dbReference>
<evidence type="ECO:0000313" key="1">
    <source>
        <dbReference type="EMBL" id="SDB93296.1"/>
    </source>
</evidence>
<dbReference type="EMBL" id="FMYP01000010">
    <property type="protein sequence ID" value="SDB93296.1"/>
    <property type="molecule type" value="Genomic_DNA"/>
</dbReference>
<accession>A0A1G6HIM6</accession>
<organism evidence="1 2">
    <name type="scientific">Williamwhitmania taraxaci</name>
    <dbReference type="NCBI Taxonomy" id="1640674"/>
    <lineage>
        <taxon>Bacteria</taxon>
        <taxon>Pseudomonadati</taxon>
        <taxon>Bacteroidota</taxon>
        <taxon>Bacteroidia</taxon>
        <taxon>Bacteroidales</taxon>
        <taxon>Williamwhitmaniaceae</taxon>
        <taxon>Williamwhitmania</taxon>
    </lineage>
</organism>